<keyword evidence="1" id="KW-0732">Signal</keyword>
<keyword evidence="3" id="KW-1185">Reference proteome</keyword>
<feature type="chain" id="PRO_5030866093" description="DUF2490 domain-containing protein" evidence="1">
    <location>
        <begin position="24"/>
        <end position="222"/>
    </location>
</feature>
<gene>
    <name evidence="2" type="ORF">FHR20_001992</name>
</gene>
<evidence type="ECO:0000313" key="3">
    <source>
        <dbReference type="Proteomes" id="UP000564677"/>
    </source>
</evidence>
<sequence>MRLDAMRSCVALPLLLAAAPALAQRTDDQLWLQASGVVRVGEHEEATVESIARFGDRARGLAHTEIGGLFAWKLGKVELAIGYRHVEDFVGDRTLPNEERLRQHVIVPLGAGFATRIRLEQRFNSSGPAIGHRVRGQLRFNAPLGRTGLGLFATHETFLNLNTTGWGQRGGIERVRANVGLGAPVGRRLRVEIGYLNQYRFGRAGARDQMDHAMTIGLTLRP</sequence>
<protein>
    <recommendedName>
        <fullName evidence="4">DUF2490 domain-containing protein</fullName>
    </recommendedName>
</protein>
<dbReference type="RefSeq" id="WP_167299481.1">
    <property type="nucleotide sequence ID" value="NZ_JAASQV010000002.1"/>
</dbReference>
<evidence type="ECO:0008006" key="4">
    <source>
        <dbReference type="Google" id="ProtNLM"/>
    </source>
</evidence>
<feature type="signal peptide" evidence="1">
    <location>
        <begin position="1"/>
        <end position="23"/>
    </location>
</feature>
<dbReference type="Pfam" id="PF10677">
    <property type="entry name" value="DUF2490"/>
    <property type="match status" value="1"/>
</dbReference>
<dbReference type="EMBL" id="JAASQV010000002">
    <property type="protein sequence ID" value="NIJ65030.1"/>
    <property type="molecule type" value="Genomic_DNA"/>
</dbReference>
<evidence type="ECO:0000256" key="1">
    <source>
        <dbReference type="SAM" id="SignalP"/>
    </source>
</evidence>
<accession>A0A7X5UZA5</accession>
<organism evidence="2 3">
    <name type="scientific">Sphingomonas leidyi</name>
    <dbReference type="NCBI Taxonomy" id="68569"/>
    <lineage>
        <taxon>Bacteria</taxon>
        <taxon>Pseudomonadati</taxon>
        <taxon>Pseudomonadota</taxon>
        <taxon>Alphaproteobacteria</taxon>
        <taxon>Sphingomonadales</taxon>
        <taxon>Sphingomonadaceae</taxon>
        <taxon>Sphingomonas</taxon>
    </lineage>
</organism>
<proteinExistence type="predicted"/>
<evidence type="ECO:0000313" key="2">
    <source>
        <dbReference type="EMBL" id="NIJ65030.1"/>
    </source>
</evidence>
<dbReference type="AlphaFoldDB" id="A0A7X5UZA5"/>
<dbReference type="InterPro" id="IPR019619">
    <property type="entry name" value="DUF2490"/>
</dbReference>
<reference evidence="2 3" key="1">
    <citation type="submission" date="2020-03" db="EMBL/GenBank/DDBJ databases">
        <title>Genomic Encyclopedia of Type Strains, Phase IV (KMG-IV): sequencing the most valuable type-strain genomes for metagenomic binning, comparative biology and taxonomic classification.</title>
        <authorList>
            <person name="Goeker M."/>
        </authorList>
    </citation>
    <scope>NUCLEOTIDE SEQUENCE [LARGE SCALE GENOMIC DNA]</scope>
    <source>
        <strain evidence="2 3">DSM 4733</strain>
    </source>
</reference>
<comment type="caution">
    <text evidence="2">The sequence shown here is derived from an EMBL/GenBank/DDBJ whole genome shotgun (WGS) entry which is preliminary data.</text>
</comment>
<dbReference type="Proteomes" id="UP000564677">
    <property type="component" value="Unassembled WGS sequence"/>
</dbReference>
<name>A0A7X5UZA5_9SPHN</name>